<feature type="non-terminal residue" evidence="2">
    <location>
        <position position="203"/>
    </location>
</feature>
<reference evidence="2" key="1">
    <citation type="submission" date="2023-10" db="EMBL/GenBank/DDBJ databases">
        <authorList>
            <person name="Chen Y."/>
            <person name="Shah S."/>
            <person name="Dougan E. K."/>
            <person name="Thang M."/>
            <person name="Chan C."/>
        </authorList>
    </citation>
    <scope>NUCLEOTIDE SEQUENCE [LARGE SCALE GENOMIC DNA]</scope>
</reference>
<evidence type="ECO:0000313" key="3">
    <source>
        <dbReference type="Proteomes" id="UP001189429"/>
    </source>
</evidence>
<organism evidence="2 3">
    <name type="scientific">Prorocentrum cordatum</name>
    <dbReference type="NCBI Taxonomy" id="2364126"/>
    <lineage>
        <taxon>Eukaryota</taxon>
        <taxon>Sar</taxon>
        <taxon>Alveolata</taxon>
        <taxon>Dinophyceae</taxon>
        <taxon>Prorocentrales</taxon>
        <taxon>Prorocentraceae</taxon>
        <taxon>Prorocentrum</taxon>
    </lineage>
</organism>
<keyword evidence="3" id="KW-1185">Reference proteome</keyword>
<dbReference type="Proteomes" id="UP001189429">
    <property type="component" value="Unassembled WGS sequence"/>
</dbReference>
<dbReference type="EMBL" id="CAUYUJ010018552">
    <property type="protein sequence ID" value="CAK0884465.1"/>
    <property type="molecule type" value="Genomic_DNA"/>
</dbReference>
<comment type="caution">
    <text evidence="2">The sequence shown here is derived from an EMBL/GenBank/DDBJ whole genome shotgun (WGS) entry which is preliminary data.</text>
</comment>
<protein>
    <submittedName>
        <fullName evidence="2">Uncharacterized protein</fullName>
    </submittedName>
</protein>
<gene>
    <name evidence="2" type="ORF">PCOR1329_LOCUS66411</name>
</gene>
<accession>A0ABN9WHT1</accession>
<feature type="region of interest" description="Disordered" evidence="1">
    <location>
        <begin position="65"/>
        <end position="84"/>
    </location>
</feature>
<name>A0ABN9WHT1_9DINO</name>
<evidence type="ECO:0000256" key="1">
    <source>
        <dbReference type="SAM" id="MobiDB-lite"/>
    </source>
</evidence>
<proteinExistence type="predicted"/>
<sequence length="203" mass="21153">MAEVWNVGKHECLLRVLSPVRDVFASIVRWPTGGLALLASGAISVGDEYTQELCVYALPPRAPTPEQAAHARRGGRGGRPLGPPPLARLVLRGTANYFHCPEPASRAGGLEGRFAALTGTGSLQCDAVALFDLPSAEGEPPACRGARRSSWPPGRARCGATRCSARAGRRAGGCSSSTRARAWRRAAAPGPRAGCGSQPRCCG</sequence>
<evidence type="ECO:0000313" key="2">
    <source>
        <dbReference type="EMBL" id="CAK0884465.1"/>
    </source>
</evidence>